<accession>A0A835ZCM7</accession>
<feature type="domain" description="ABC1 atypical kinase-like" evidence="2">
    <location>
        <begin position="139"/>
        <end position="258"/>
    </location>
</feature>
<sequence>MAFRAVAKTAAGAGAGVGIYLAYDADARDEVVGAARGSTRFARAVYHSCVVSADYKMSLRGLQGDAYEVKKAEVHQRAAERLLKGDAYEAKKAEVHQQAAERLLKVCMKHGGVYTKFGQHIASMNHILPPEYTTTLSVLQDRNPSVPLEEVERTILRELGGSIADLFLEFDAKAIAAASLAQVHRAVTKTGEEVAVKLQYPGLEAQVERDITTMRLLAQAMGTVFPEYEYTWLFPEFEETITLELDFVQEGVNGERVASFNDGDNDFVQEGANSERVARMFKDRQDIAVPKVHWDYSTRRVMTMDFIHGIKITNRQAIEEAGLDPRQVAKTVASSFGEMIYYHGFLHCDPHPGNLMVREMPATKTGRKSRSAKKPKQHQVVLLDHGMYRRLEPDFRLAYCRLWKAFLTRDTKLGKQQAVILGLTPDEYDALSLVLTWRPATTKTPMGTRITEEERARLREKYKGVVSAEEERARLREKYKGVVSAQAEERARLREKYKGVVSAEAVNNFLERLPRDMLFVLRTSDLIRGLNKDLGGTSQQRLRLMGEAGADLIRGLNKDLGGTSSACGSWAKREGRKLYLKTALRLQMEAAGIRFPPPPQLVWPGAPVNKLVSSEMGYKSPALSSAWDLARLRLGLWIADSTMRVHWWWKGYKAFTTRDIG</sequence>
<name>A0A835ZCM7_9STRA</name>
<evidence type="ECO:0000256" key="1">
    <source>
        <dbReference type="ARBA" id="ARBA00009670"/>
    </source>
</evidence>
<evidence type="ECO:0000313" key="3">
    <source>
        <dbReference type="EMBL" id="KAG5189944.1"/>
    </source>
</evidence>
<gene>
    <name evidence="3" type="ORF">JKP88DRAFT_352913</name>
</gene>
<dbReference type="PANTHER" id="PTHR43173:SF28">
    <property type="entry name" value="AARF DOMAIN CONTAINING KINASE 5"/>
    <property type="match status" value="1"/>
</dbReference>
<dbReference type="CDD" id="cd13969">
    <property type="entry name" value="ADCK1-like"/>
    <property type="match status" value="1"/>
</dbReference>
<dbReference type="AlphaFoldDB" id="A0A835ZCM7"/>
<dbReference type="InterPro" id="IPR045307">
    <property type="entry name" value="ADCK1_dom"/>
</dbReference>
<proteinExistence type="inferred from homology"/>
<evidence type="ECO:0000313" key="4">
    <source>
        <dbReference type="Proteomes" id="UP000664859"/>
    </source>
</evidence>
<dbReference type="InterPro" id="IPR004147">
    <property type="entry name" value="ABC1_dom"/>
</dbReference>
<dbReference type="Pfam" id="PF03109">
    <property type="entry name" value="ABC1"/>
    <property type="match status" value="2"/>
</dbReference>
<keyword evidence="4" id="KW-1185">Reference proteome</keyword>
<feature type="domain" description="ABC1 atypical kinase-like" evidence="2">
    <location>
        <begin position="266"/>
        <end position="413"/>
    </location>
</feature>
<dbReference type="InterPro" id="IPR051130">
    <property type="entry name" value="Mito_struct-func_regulator"/>
</dbReference>
<protein>
    <submittedName>
        <fullName evidence="3">ABC1 family-domain-containing protein</fullName>
    </submittedName>
</protein>
<organism evidence="3 4">
    <name type="scientific">Tribonema minus</name>
    <dbReference type="NCBI Taxonomy" id="303371"/>
    <lineage>
        <taxon>Eukaryota</taxon>
        <taxon>Sar</taxon>
        <taxon>Stramenopiles</taxon>
        <taxon>Ochrophyta</taxon>
        <taxon>PX clade</taxon>
        <taxon>Xanthophyceae</taxon>
        <taxon>Tribonematales</taxon>
        <taxon>Tribonemataceae</taxon>
        <taxon>Tribonema</taxon>
    </lineage>
</organism>
<dbReference type="EMBL" id="JAFCMP010000042">
    <property type="protein sequence ID" value="KAG5189944.1"/>
    <property type="molecule type" value="Genomic_DNA"/>
</dbReference>
<reference evidence="3" key="1">
    <citation type="submission" date="2021-02" db="EMBL/GenBank/DDBJ databases">
        <title>First Annotated Genome of the Yellow-green Alga Tribonema minus.</title>
        <authorList>
            <person name="Mahan K.M."/>
        </authorList>
    </citation>
    <scope>NUCLEOTIDE SEQUENCE</scope>
    <source>
        <strain evidence="3">UTEX B ZZ1240</strain>
    </source>
</reference>
<dbReference type="OrthoDB" id="427480at2759"/>
<dbReference type="Proteomes" id="UP000664859">
    <property type="component" value="Unassembled WGS sequence"/>
</dbReference>
<comment type="similarity">
    <text evidence="1">Belongs to the protein kinase superfamily. ADCK protein kinase family.</text>
</comment>
<dbReference type="PANTHER" id="PTHR43173">
    <property type="entry name" value="ABC1 FAMILY PROTEIN"/>
    <property type="match status" value="1"/>
</dbReference>
<dbReference type="SUPFAM" id="SSF56112">
    <property type="entry name" value="Protein kinase-like (PK-like)"/>
    <property type="match status" value="1"/>
</dbReference>
<comment type="caution">
    <text evidence="3">The sequence shown here is derived from an EMBL/GenBank/DDBJ whole genome shotgun (WGS) entry which is preliminary data.</text>
</comment>
<dbReference type="InterPro" id="IPR011009">
    <property type="entry name" value="Kinase-like_dom_sf"/>
</dbReference>
<evidence type="ECO:0000259" key="2">
    <source>
        <dbReference type="Pfam" id="PF03109"/>
    </source>
</evidence>